<dbReference type="Proteomes" id="UP000694872">
    <property type="component" value="Unplaced"/>
</dbReference>
<dbReference type="GeneID" id="106113532"/>
<gene>
    <name evidence="2" type="primary">LOC106113532</name>
</gene>
<dbReference type="AlphaFoldDB" id="A0AAJ7E3Z7"/>
<reference evidence="2" key="1">
    <citation type="submission" date="2025-08" db="UniProtKB">
        <authorList>
            <consortium name="RefSeq"/>
        </authorList>
    </citation>
    <scope>IDENTIFICATION</scope>
</reference>
<accession>A0AAJ7E3Z7</accession>
<protein>
    <submittedName>
        <fullName evidence="2">Uncharacterized protein LOC106113532</fullName>
    </submittedName>
</protein>
<name>A0AAJ7E3Z7_PAPXU</name>
<keyword evidence="1" id="KW-0732">Signal</keyword>
<proteinExistence type="predicted"/>
<dbReference type="KEGG" id="pxu:106113532"/>
<sequence length="76" mass="8431">MKGRVIFFVVLIGLAFVATASLDESRQSSLETRLKRETIMVKSPKGCVFYECIARCRQRGYLSGGYCTINGCQCLG</sequence>
<organism evidence="2">
    <name type="scientific">Papilio xuthus</name>
    <name type="common">Asian swallowtail butterfly</name>
    <dbReference type="NCBI Taxonomy" id="66420"/>
    <lineage>
        <taxon>Eukaryota</taxon>
        <taxon>Metazoa</taxon>
        <taxon>Ecdysozoa</taxon>
        <taxon>Arthropoda</taxon>
        <taxon>Hexapoda</taxon>
        <taxon>Insecta</taxon>
        <taxon>Pterygota</taxon>
        <taxon>Neoptera</taxon>
        <taxon>Endopterygota</taxon>
        <taxon>Lepidoptera</taxon>
        <taxon>Glossata</taxon>
        <taxon>Ditrysia</taxon>
        <taxon>Papilionoidea</taxon>
        <taxon>Papilionidae</taxon>
        <taxon>Papilioninae</taxon>
        <taxon>Papilio</taxon>
    </lineage>
</organism>
<feature type="signal peptide" evidence="1">
    <location>
        <begin position="1"/>
        <end position="20"/>
    </location>
</feature>
<evidence type="ECO:0000313" key="2">
    <source>
        <dbReference type="RefSeq" id="XP_013161807.1"/>
    </source>
</evidence>
<dbReference type="RefSeq" id="XP_013161807.1">
    <property type="nucleotide sequence ID" value="XM_013306353.1"/>
</dbReference>
<evidence type="ECO:0000256" key="1">
    <source>
        <dbReference type="SAM" id="SignalP"/>
    </source>
</evidence>
<feature type="chain" id="PRO_5042548598" evidence="1">
    <location>
        <begin position="21"/>
        <end position="76"/>
    </location>
</feature>